<dbReference type="EMBL" id="UZAI01007591">
    <property type="protein sequence ID" value="VDO99631.1"/>
    <property type="molecule type" value="Genomic_DNA"/>
</dbReference>
<proteinExistence type="predicted"/>
<keyword evidence="2" id="KW-1185">Reference proteome</keyword>
<dbReference type="AlphaFoldDB" id="A0A183M8B8"/>
<gene>
    <name evidence="1" type="ORF">SMRZ_LOCUS12294</name>
</gene>
<accession>A0A183M8B8</accession>
<evidence type="ECO:0000313" key="1">
    <source>
        <dbReference type="EMBL" id="VDO99631.1"/>
    </source>
</evidence>
<dbReference type="Proteomes" id="UP000277204">
    <property type="component" value="Unassembled WGS sequence"/>
</dbReference>
<dbReference type="Pfam" id="PF20049">
    <property type="entry name" value="DUF6451"/>
    <property type="match status" value="1"/>
</dbReference>
<protein>
    <submittedName>
        <fullName evidence="1">Uncharacterized protein</fullName>
    </submittedName>
</protein>
<evidence type="ECO:0000313" key="2">
    <source>
        <dbReference type="Proteomes" id="UP000277204"/>
    </source>
</evidence>
<sequence length="157" mass="17647">MQLDDLEFADRLALLPHTNQQIQVKTTSVATVCAAVGFNIHKRKTKIFKYNTENTDSITFDGETVEEMGTLTYLDSIIAERVGSGADLTLRIGKVRTAFLQLKNICNSKQLSTNIKLRIFNTNIKIVLLYEVEDTKCPLSGQHQQQITMKENKPASN</sequence>
<name>A0A183M8B8_9TREM</name>
<organism evidence="1 2">
    <name type="scientific">Schistosoma margrebowiei</name>
    <dbReference type="NCBI Taxonomy" id="48269"/>
    <lineage>
        <taxon>Eukaryota</taxon>
        <taxon>Metazoa</taxon>
        <taxon>Spiralia</taxon>
        <taxon>Lophotrochozoa</taxon>
        <taxon>Platyhelminthes</taxon>
        <taxon>Trematoda</taxon>
        <taxon>Digenea</taxon>
        <taxon>Strigeidida</taxon>
        <taxon>Schistosomatoidea</taxon>
        <taxon>Schistosomatidae</taxon>
        <taxon>Schistosoma</taxon>
    </lineage>
</organism>
<dbReference type="InterPro" id="IPR045609">
    <property type="entry name" value="DUF6451"/>
</dbReference>
<reference evidence="1 2" key="1">
    <citation type="submission" date="2018-11" db="EMBL/GenBank/DDBJ databases">
        <authorList>
            <consortium name="Pathogen Informatics"/>
        </authorList>
    </citation>
    <scope>NUCLEOTIDE SEQUENCE [LARGE SCALE GENOMIC DNA]</scope>
    <source>
        <strain evidence="1 2">Zambia</strain>
    </source>
</reference>
<dbReference type="PANTHER" id="PTHR47027">
    <property type="entry name" value="REVERSE TRANSCRIPTASE DOMAIN-CONTAINING PROTEIN"/>
    <property type="match status" value="1"/>
</dbReference>
<dbReference type="PANTHER" id="PTHR47027:SF25">
    <property type="entry name" value="REVERSE TRANSCRIPTASE DOMAIN-CONTAINING PROTEIN"/>
    <property type="match status" value="1"/>
</dbReference>